<name>A0ABZ0ZUG1_9ACTN</name>
<dbReference type="Gene3D" id="2.150.10.10">
    <property type="entry name" value="Serralysin-like metalloprotease, C-terminal"/>
    <property type="match status" value="3"/>
</dbReference>
<dbReference type="InterPro" id="IPR050557">
    <property type="entry name" value="RTX_toxin/Mannuronan_C5-epim"/>
</dbReference>
<comment type="subcellular location">
    <subcellularLocation>
        <location evidence="1">Membrane</location>
    </subcellularLocation>
    <subcellularLocation>
        <location evidence="2">Secreted</location>
    </subcellularLocation>
</comment>
<keyword evidence="4" id="KW-0800">Toxin</keyword>
<evidence type="ECO:0000256" key="9">
    <source>
        <dbReference type="SAM" id="SignalP"/>
    </source>
</evidence>
<keyword evidence="6" id="KW-0843">Virulence</keyword>
<evidence type="ECO:0000256" key="2">
    <source>
        <dbReference type="ARBA" id="ARBA00004613"/>
    </source>
</evidence>
<gene>
    <name evidence="10" type="ORF">SHK19_04685</name>
</gene>
<dbReference type="SUPFAM" id="SSF51120">
    <property type="entry name" value="beta-Roll"/>
    <property type="match status" value="3"/>
</dbReference>
<dbReference type="PANTHER" id="PTHR38340">
    <property type="entry name" value="S-LAYER PROTEIN"/>
    <property type="match status" value="1"/>
</dbReference>
<feature type="compositionally biased region" description="Low complexity" evidence="8">
    <location>
        <begin position="30"/>
        <end position="43"/>
    </location>
</feature>
<dbReference type="EMBL" id="CP141059">
    <property type="protein sequence ID" value="WQQ27529.1"/>
    <property type="molecule type" value="Genomic_DNA"/>
</dbReference>
<organism evidence="10 11">
    <name type="scientific">Nocardioides bizhenqiangii</name>
    <dbReference type="NCBI Taxonomy" id="3095076"/>
    <lineage>
        <taxon>Bacteria</taxon>
        <taxon>Bacillati</taxon>
        <taxon>Actinomycetota</taxon>
        <taxon>Actinomycetes</taxon>
        <taxon>Propionibacteriales</taxon>
        <taxon>Nocardioidaceae</taxon>
        <taxon>Nocardioides</taxon>
    </lineage>
</organism>
<dbReference type="PRINTS" id="PR01488">
    <property type="entry name" value="RTXTOXINA"/>
</dbReference>
<proteinExistence type="predicted"/>
<dbReference type="PANTHER" id="PTHR38340:SF1">
    <property type="entry name" value="S-LAYER PROTEIN"/>
    <property type="match status" value="1"/>
</dbReference>
<evidence type="ECO:0000256" key="3">
    <source>
        <dbReference type="ARBA" id="ARBA00022525"/>
    </source>
</evidence>
<keyword evidence="5" id="KW-0677">Repeat</keyword>
<feature type="signal peptide" evidence="9">
    <location>
        <begin position="1"/>
        <end position="23"/>
    </location>
</feature>
<evidence type="ECO:0000256" key="6">
    <source>
        <dbReference type="ARBA" id="ARBA00023026"/>
    </source>
</evidence>
<evidence type="ECO:0000313" key="11">
    <source>
        <dbReference type="Proteomes" id="UP001327225"/>
    </source>
</evidence>
<dbReference type="InterPro" id="IPR003995">
    <property type="entry name" value="RTX_toxin_determinant-A"/>
</dbReference>
<evidence type="ECO:0000256" key="8">
    <source>
        <dbReference type="SAM" id="MobiDB-lite"/>
    </source>
</evidence>
<evidence type="ECO:0000256" key="7">
    <source>
        <dbReference type="ARBA" id="ARBA00023136"/>
    </source>
</evidence>
<dbReference type="InterPro" id="IPR011049">
    <property type="entry name" value="Serralysin-like_metalloprot_C"/>
</dbReference>
<sequence>MATRVGCVLIVAVLSAVSASCTAGTEGESSSDSSLRPSKPESSTEVSSATWEPAPTNAGTRAPRDGEPGFDSLPECFGRRATLLGGPGDDRITGTRRRDVIVARGGDDVVTGLGEADYVCGGAGNDRVRSTHKGFPAVWGIDLGSGDDRVRVVNADEILGGSGDDRMIFVRGPGQLSGGPGADYLQSMMTNHPYYPENAPCLSYEGAAGPVRVDLARGRARGEGRDRLVNFWCLTGSRHSDTLLGTAGGDGISGGAGPDVVRAGAGDDSVDGGQHADRLYLGPGSDYGLGSTGPDRLYGEQGDDNLEGWSDSDYLDGGPGDDEIYAALFCAIGINSYDTAGLMDGAPNELFGGPGDDYLVGDKGNDRLDGGEGYDVGQGGYRDGRIDWMESIDRYIDGCLPGGNLMMPGNPGRTPTGRSR</sequence>
<reference evidence="11" key="1">
    <citation type="submission" date="2023-12" db="EMBL/GenBank/DDBJ databases">
        <title>Novel species in genus Nocardioides.</title>
        <authorList>
            <person name="Zhou H."/>
        </authorList>
    </citation>
    <scope>NUCLEOTIDE SEQUENCE [LARGE SCALE GENOMIC DNA]</scope>
    <source>
        <strain evidence="11">HM61</strain>
    </source>
</reference>
<keyword evidence="9" id="KW-0732">Signal</keyword>
<accession>A0ABZ0ZUG1</accession>
<dbReference type="Proteomes" id="UP001327225">
    <property type="component" value="Chromosome"/>
</dbReference>
<evidence type="ECO:0000256" key="5">
    <source>
        <dbReference type="ARBA" id="ARBA00022737"/>
    </source>
</evidence>
<evidence type="ECO:0000256" key="1">
    <source>
        <dbReference type="ARBA" id="ARBA00004370"/>
    </source>
</evidence>
<dbReference type="PROSITE" id="PS00330">
    <property type="entry name" value="HEMOLYSIN_CALCIUM"/>
    <property type="match status" value="1"/>
</dbReference>
<dbReference type="PROSITE" id="PS51257">
    <property type="entry name" value="PROKAR_LIPOPROTEIN"/>
    <property type="match status" value="1"/>
</dbReference>
<evidence type="ECO:0000313" key="10">
    <source>
        <dbReference type="EMBL" id="WQQ27529.1"/>
    </source>
</evidence>
<dbReference type="InterPro" id="IPR001343">
    <property type="entry name" value="Hemolysn_Ca-bd"/>
</dbReference>
<keyword evidence="3" id="KW-0964">Secreted</keyword>
<protein>
    <submittedName>
        <fullName evidence="10">Calcium-binding protein</fullName>
    </submittedName>
</protein>
<dbReference type="Pfam" id="PF00353">
    <property type="entry name" value="HemolysinCabind"/>
    <property type="match status" value="5"/>
</dbReference>
<feature type="region of interest" description="Disordered" evidence="8">
    <location>
        <begin position="263"/>
        <end position="311"/>
    </location>
</feature>
<keyword evidence="7" id="KW-0472">Membrane</keyword>
<evidence type="ECO:0000256" key="4">
    <source>
        <dbReference type="ARBA" id="ARBA00022656"/>
    </source>
</evidence>
<keyword evidence="11" id="KW-1185">Reference proteome</keyword>
<feature type="region of interest" description="Disordered" evidence="8">
    <location>
        <begin position="21"/>
        <end position="72"/>
    </location>
</feature>
<dbReference type="PRINTS" id="PR00313">
    <property type="entry name" value="CABNDNGRPT"/>
</dbReference>
<feature type="chain" id="PRO_5046527715" evidence="9">
    <location>
        <begin position="24"/>
        <end position="420"/>
    </location>
</feature>
<dbReference type="InterPro" id="IPR018511">
    <property type="entry name" value="Hemolysin-typ_Ca-bd_CS"/>
</dbReference>